<name>A0AAV2I432_LYMST</name>
<proteinExistence type="predicted"/>
<sequence>SLPSVRHLASSDSDEDVEQIDKRKLWAERKKISRSVSSSKISKDPIGAACPSGSESHCGNNGVIKRKRHYSADSARRQKKAAAASSKCSTS</sequence>
<keyword evidence="3" id="KW-1185">Reference proteome</keyword>
<reference evidence="2 3" key="1">
    <citation type="submission" date="2024-04" db="EMBL/GenBank/DDBJ databases">
        <authorList>
            <consortium name="Genoscope - CEA"/>
            <person name="William W."/>
        </authorList>
    </citation>
    <scope>NUCLEOTIDE SEQUENCE [LARGE SCALE GENOMIC DNA]</scope>
</reference>
<protein>
    <submittedName>
        <fullName evidence="2">Uncharacterized protein</fullName>
    </submittedName>
</protein>
<dbReference type="AlphaFoldDB" id="A0AAV2I432"/>
<evidence type="ECO:0000313" key="3">
    <source>
        <dbReference type="Proteomes" id="UP001497497"/>
    </source>
</evidence>
<evidence type="ECO:0000313" key="2">
    <source>
        <dbReference type="EMBL" id="CAL1541480.1"/>
    </source>
</evidence>
<comment type="caution">
    <text evidence="2">The sequence shown here is derived from an EMBL/GenBank/DDBJ whole genome shotgun (WGS) entry which is preliminary data.</text>
</comment>
<gene>
    <name evidence="2" type="ORF">GSLYS_00015086001</name>
</gene>
<accession>A0AAV2I432</accession>
<feature type="region of interest" description="Disordered" evidence="1">
    <location>
        <begin position="1"/>
        <end position="20"/>
    </location>
</feature>
<evidence type="ECO:0000256" key="1">
    <source>
        <dbReference type="SAM" id="MobiDB-lite"/>
    </source>
</evidence>
<organism evidence="2 3">
    <name type="scientific">Lymnaea stagnalis</name>
    <name type="common">Great pond snail</name>
    <name type="synonym">Helix stagnalis</name>
    <dbReference type="NCBI Taxonomy" id="6523"/>
    <lineage>
        <taxon>Eukaryota</taxon>
        <taxon>Metazoa</taxon>
        <taxon>Spiralia</taxon>
        <taxon>Lophotrochozoa</taxon>
        <taxon>Mollusca</taxon>
        <taxon>Gastropoda</taxon>
        <taxon>Heterobranchia</taxon>
        <taxon>Euthyneura</taxon>
        <taxon>Panpulmonata</taxon>
        <taxon>Hygrophila</taxon>
        <taxon>Lymnaeoidea</taxon>
        <taxon>Lymnaeidae</taxon>
        <taxon>Lymnaea</taxon>
    </lineage>
</organism>
<feature type="region of interest" description="Disordered" evidence="1">
    <location>
        <begin position="29"/>
        <end position="91"/>
    </location>
</feature>
<dbReference type="Proteomes" id="UP001497497">
    <property type="component" value="Unassembled WGS sequence"/>
</dbReference>
<feature type="non-terminal residue" evidence="2">
    <location>
        <position position="91"/>
    </location>
</feature>
<dbReference type="EMBL" id="CAXITT010000435">
    <property type="protein sequence ID" value="CAL1541480.1"/>
    <property type="molecule type" value="Genomic_DNA"/>
</dbReference>
<feature type="non-terminal residue" evidence="2">
    <location>
        <position position="1"/>
    </location>
</feature>
<feature type="compositionally biased region" description="Low complexity" evidence="1">
    <location>
        <begin position="81"/>
        <end position="91"/>
    </location>
</feature>